<name>A0A8E0S2T0_9TREM</name>
<proteinExistence type="predicted"/>
<dbReference type="SUPFAM" id="SSF54001">
    <property type="entry name" value="Cysteine proteinases"/>
    <property type="match status" value="1"/>
</dbReference>
<protein>
    <submittedName>
        <fullName evidence="2">Uncharacterized protein</fullName>
    </submittedName>
</protein>
<dbReference type="Proteomes" id="UP000728185">
    <property type="component" value="Unassembled WGS sequence"/>
</dbReference>
<evidence type="ECO:0000313" key="3">
    <source>
        <dbReference type="Proteomes" id="UP000728185"/>
    </source>
</evidence>
<accession>A0A8E0S2T0</accession>
<evidence type="ECO:0000313" key="2">
    <source>
        <dbReference type="EMBL" id="KAA0195362.1"/>
    </source>
</evidence>
<reference evidence="2" key="1">
    <citation type="submission" date="2019-05" db="EMBL/GenBank/DDBJ databases">
        <title>Annotation for the trematode Fasciolopsis buski.</title>
        <authorList>
            <person name="Choi Y.-J."/>
        </authorList>
    </citation>
    <scope>NUCLEOTIDE SEQUENCE</scope>
    <source>
        <strain evidence="2">HT</strain>
        <tissue evidence="2">Whole worm</tissue>
    </source>
</reference>
<dbReference type="AlphaFoldDB" id="A0A8E0S2T0"/>
<comment type="caution">
    <text evidence="2">The sequence shown here is derived from an EMBL/GenBank/DDBJ whole genome shotgun (WGS) entry which is preliminary data.</text>
</comment>
<feature type="region of interest" description="Disordered" evidence="1">
    <location>
        <begin position="164"/>
        <end position="184"/>
    </location>
</feature>
<gene>
    <name evidence="2" type="ORF">FBUS_02537</name>
</gene>
<keyword evidence="3" id="KW-1185">Reference proteome</keyword>
<evidence type="ECO:0000256" key="1">
    <source>
        <dbReference type="SAM" id="MobiDB-lite"/>
    </source>
</evidence>
<dbReference type="EMBL" id="LUCM01003774">
    <property type="protein sequence ID" value="KAA0195362.1"/>
    <property type="molecule type" value="Genomic_DNA"/>
</dbReference>
<organism evidence="2 3">
    <name type="scientific">Fasciolopsis buskii</name>
    <dbReference type="NCBI Taxonomy" id="27845"/>
    <lineage>
        <taxon>Eukaryota</taxon>
        <taxon>Metazoa</taxon>
        <taxon>Spiralia</taxon>
        <taxon>Lophotrochozoa</taxon>
        <taxon>Platyhelminthes</taxon>
        <taxon>Trematoda</taxon>
        <taxon>Digenea</taxon>
        <taxon>Plagiorchiida</taxon>
        <taxon>Echinostomata</taxon>
        <taxon>Echinostomatoidea</taxon>
        <taxon>Fasciolidae</taxon>
        <taxon>Fasciolopsis</taxon>
    </lineage>
</organism>
<sequence>MSLLQSYRKCPQCSAEKLCFSVVWNLGVPIPQGTNDPNSFATPVESAVSSHANLQTALEQGKRYGGSPSIREQTSSGPKACILYDGSTTQLYKCTQSFRPLLVCRNLQNGVSPPNTWPKNKNCVLYDDTNAPPSVATTSTTLTDCCASNTAGTPVYSLGTNRVQTPPMGSPPPPYSSGGSITRGRRPMPAVSLNDCLDAFMLTEVLDGADRPMCASCGKKTACELHHSITRLPDILIIRILFSLSRRNLISVR</sequence>
<dbReference type="Gene3D" id="3.90.70.10">
    <property type="entry name" value="Cysteine proteinases"/>
    <property type="match status" value="1"/>
</dbReference>
<dbReference type="InterPro" id="IPR038765">
    <property type="entry name" value="Papain-like_cys_pep_sf"/>
</dbReference>
<dbReference type="OrthoDB" id="265306at2759"/>